<protein>
    <submittedName>
        <fullName evidence="2">DUF2470 domain-containing protein</fullName>
    </submittedName>
</protein>
<proteinExistence type="predicted"/>
<dbReference type="KEGG" id="tcd:AAIA72_13680"/>
<dbReference type="Gene3D" id="3.20.180.10">
    <property type="entry name" value="PNP-oxidase-like"/>
    <property type="match status" value="1"/>
</dbReference>
<gene>
    <name evidence="2" type="ORF">AAIA72_13680</name>
</gene>
<dbReference type="EMBL" id="CP154858">
    <property type="protein sequence ID" value="XDT71844.1"/>
    <property type="molecule type" value="Genomic_DNA"/>
</dbReference>
<feature type="domain" description="DUF2470" evidence="1">
    <location>
        <begin position="10"/>
        <end position="84"/>
    </location>
</feature>
<dbReference type="RefSeq" id="WP_369600868.1">
    <property type="nucleotide sequence ID" value="NZ_CP154858.1"/>
</dbReference>
<sequence length="104" mass="11302">MSGWDEAAASAWLEDMNAGHGEALICLARYFGGIADPLVVEATGLNRDELHLRVDGHGLSCTLAVPWPEPARTLEDVRRMVVDMTREARRGAREEGLLPDGDAC</sequence>
<accession>A0AB39UU13</accession>
<dbReference type="Pfam" id="PF10615">
    <property type="entry name" value="DUF2470"/>
    <property type="match status" value="1"/>
</dbReference>
<dbReference type="InterPro" id="IPR037119">
    <property type="entry name" value="Haem_oxidase_HugZ-like_sf"/>
</dbReference>
<dbReference type="InterPro" id="IPR019595">
    <property type="entry name" value="DUF2470"/>
</dbReference>
<evidence type="ECO:0000313" key="2">
    <source>
        <dbReference type="EMBL" id="XDT71844.1"/>
    </source>
</evidence>
<reference evidence="2" key="1">
    <citation type="submission" date="2024-05" db="EMBL/GenBank/DDBJ databases">
        <title>Genome sequencing of novel strain.</title>
        <authorList>
            <person name="Ganbat D."/>
            <person name="Ganbat S."/>
            <person name="Lee S.-J."/>
        </authorList>
    </citation>
    <scope>NUCLEOTIDE SEQUENCE</scope>
    <source>
        <strain evidence="2">SMD15-11</strain>
    </source>
</reference>
<name>A0AB39UU13_9GAMM</name>
<dbReference type="SUPFAM" id="SSF50475">
    <property type="entry name" value="FMN-binding split barrel"/>
    <property type="match status" value="1"/>
</dbReference>
<evidence type="ECO:0000259" key="1">
    <source>
        <dbReference type="Pfam" id="PF10615"/>
    </source>
</evidence>
<organism evidence="2">
    <name type="scientific">Thermohahella caldifontis</name>
    <dbReference type="NCBI Taxonomy" id="3142973"/>
    <lineage>
        <taxon>Bacteria</taxon>
        <taxon>Pseudomonadati</taxon>
        <taxon>Pseudomonadota</taxon>
        <taxon>Gammaproteobacteria</taxon>
        <taxon>Oceanospirillales</taxon>
        <taxon>Hahellaceae</taxon>
        <taxon>Thermohahella</taxon>
    </lineage>
</organism>
<dbReference type="AlphaFoldDB" id="A0AB39UU13"/>